<dbReference type="EMBL" id="MU393424">
    <property type="protein sequence ID" value="KAI4870323.1"/>
    <property type="molecule type" value="Genomic_DNA"/>
</dbReference>
<accession>A0ACB9ZF91</accession>
<organism evidence="1 2">
    <name type="scientific">Hypoxylon rubiginosum</name>
    <dbReference type="NCBI Taxonomy" id="110542"/>
    <lineage>
        <taxon>Eukaryota</taxon>
        <taxon>Fungi</taxon>
        <taxon>Dikarya</taxon>
        <taxon>Ascomycota</taxon>
        <taxon>Pezizomycotina</taxon>
        <taxon>Sordariomycetes</taxon>
        <taxon>Xylariomycetidae</taxon>
        <taxon>Xylariales</taxon>
        <taxon>Hypoxylaceae</taxon>
        <taxon>Hypoxylon</taxon>
    </lineage>
</organism>
<keyword evidence="2" id="KW-1185">Reference proteome</keyword>
<reference evidence="1 2" key="1">
    <citation type="journal article" date="2022" name="New Phytol.">
        <title>Ecological generalism drives hyperdiversity of secondary metabolite gene clusters in xylarialean endophytes.</title>
        <authorList>
            <person name="Franco M.E.E."/>
            <person name="Wisecaver J.H."/>
            <person name="Arnold A.E."/>
            <person name="Ju Y.M."/>
            <person name="Slot J.C."/>
            <person name="Ahrendt S."/>
            <person name="Moore L.P."/>
            <person name="Eastman K.E."/>
            <person name="Scott K."/>
            <person name="Konkel Z."/>
            <person name="Mondo S.J."/>
            <person name="Kuo A."/>
            <person name="Hayes R.D."/>
            <person name="Haridas S."/>
            <person name="Andreopoulos B."/>
            <person name="Riley R."/>
            <person name="LaButti K."/>
            <person name="Pangilinan J."/>
            <person name="Lipzen A."/>
            <person name="Amirebrahimi M."/>
            <person name="Yan J."/>
            <person name="Adam C."/>
            <person name="Keymanesh K."/>
            <person name="Ng V."/>
            <person name="Louie K."/>
            <person name="Northen T."/>
            <person name="Drula E."/>
            <person name="Henrissat B."/>
            <person name="Hsieh H.M."/>
            <person name="Youens-Clark K."/>
            <person name="Lutzoni F."/>
            <person name="Miadlikowska J."/>
            <person name="Eastwood D.C."/>
            <person name="Hamelin R.C."/>
            <person name="Grigoriev I.V."/>
            <person name="U'Ren J.M."/>
        </authorList>
    </citation>
    <scope>NUCLEOTIDE SEQUENCE [LARGE SCALE GENOMIC DNA]</scope>
    <source>
        <strain evidence="1 2">CBS 119005</strain>
    </source>
</reference>
<evidence type="ECO:0000313" key="2">
    <source>
        <dbReference type="Proteomes" id="UP001497700"/>
    </source>
</evidence>
<comment type="caution">
    <text evidence="1">The sequence shown here is derived from an EMBL/GenBank/DDBJ whole genome shotgun (WGS) entry which is preliminary data.</text>
</comment>
<sequence>MKILCLHSDGQNAKIFQSELASFLSKLQQLVVDLSFDFVDVPRHKFYETGEAKDIRTAHQWLEKKLDHDNPYDGVLAFSQSAALVSSFLLYRQWYDHELPPPFRFAIWISGDIPLQVLKDLGVPVSKEAEGVVARARLQRDQGLGPSLAHAAKARRAVFDSDDCFGLNLNRLPLELKIRIPTVHVWGEKDPLFPGSVHLAGLCDPYIRKIHVHQGAHEVPRDGKELTELASLVEWCIQRATWPGQTQL</sequence>
<evidence type="ECO:0000313" key="1">
    <source>
        <dbReference type="EMBL" id="KAI4870323.1"/>
    </source>
</evidence>
<proteinExistence type="predicted"/>
<dbReference type="Proteomes" id="UP001497700">
    <property type="component" value="Unassembled WGS sequence"/>
</dbReference>
<gene>
    <name evidence="1" type="ORF">F4820DRAFT_403309</name>
</gene>
<name>A0ACB9ZF91_9PEZI</name>
<protein>
    <submittedName>
        <fullName evidence="1">Uncharacterized protein</fullName>
    </submittedName>
</protein>